<proteinExistence type="predicted"/>
<sequence>MSGKNILIILLDVWHGYFKRKIGYTSYATLRYARHSMLRYGKLGWPSPAYPGVSEVSKLER</sequence>
<reference evidence="2" key="1">
    <citation type="submission" date="2022-11" db="UniProtKB">
        <authorList>
            <consortium name="WormBaseParasite"/>
        </authorList>
    </citation>
    <scope>IDENTIFICATION</scope>
</reference>
<organism evidence="1 2">
    <name type="scientific">Romanomermis culicivorax</name>
    <name type="common">Nematode worm</name>
    <dbReference type="NCBI Taxonomy" id="13658"/>
    <lineage>
        <taxon>Eukaryota</taxon>
        <taxon>Metazoa</taxon>
        <taxon>Ecdysozoa</taxon>
        <taxon>Nematoda</taxon>
        <taxon>Enoplea</taxon>
        <taxon>Dorylaimia</taxon>
        <taxon>Mermithida</taxon>
        <taxon>Mermithoidea</taxon>
        <taxon>Mermithidae</taxon>
        <taxon>Romanomermis</taxon>
    </lineage>
</organism>
<evidence type="ECO:0000313" key="2">
    <source>
        <dbReference type="WBParaSite" id="nRc.2.0.1.t13998-RA"/>
    </source>
</evidence>
<protein>
    <submittedName>
        <fullName evidence="2">Uncharacterized protein</fullName>
    </submittedName>
</protein>
<dbReference type="Proteomes" id="UP000887565">
    <property type="component" value="Unplaced"/>
</dbReference>
<evidence type="ECO:0000313" key="1">
    <source>
        <dbReference type="Proteomes" id="UP000887565"/>
    </source>
</evidence>
<accession>A0A915IKR0</accession>
<dbReference type="WBParaSite" id="nRc.2.0.1.t13998-RA">
    <property type="protein sequence ID" value="nRc.2.0.1.t13998-RA"/>
    <property type="gene ID" value="nRc.2.0.1.g13998"/>
</dbReference>
<dbReference type="AlphaFoldDB" id="A0A915IKR0"/>
<keyword evidence="1" id="KW-1185">Reference proteome</keyword>
<name>A0A915IKR0_ROMCU</name>